<dbReference type="KEGG" id="lbc:LACBIDRAFT_310431"/>
<dbReference type="Gene3D" id="3.40.50.300">
    <property type="entry name" value="P-loop containing nucleotide triphosphate hydrolases"/>
    <property type="match status" value="1"/>
</dbReference>
<dbReference type="GO" id="GO:0016887">
    <property type="term" value="F:ATP hydrolysis activity"/>
    <property type="evidence" value="ECO:0007669"/>
    <property type="project" value="InterPro"/>
</dbReference>
<gene>
    <name evidence="2" type="ORF">LACBIDRAFT_310431</name>
</gene>
<dbReference type="Pfam" id="PF00004">
    <property type="entry name" value="AAA"/>
    <property type="match status" value="1"/>
</dbReference>
<dbReference type="InterPro" id="IPR027417">
    <property type="entry name" value="P-loop_NTPase"/>
</dbReference>
<protein>
    <submittedName>
        <fullName evidence="2">Predicted protein</fullName>
    </submittedName>
</protein>
<dbReference type="GO" id="GO:0005524">
    <property type="term" value="F:ATP binding"/>
    <property type="evidence" value="ECO:0007669"/>
    <property type="project" value="InterPro"/>
</dbReference>
<dbReference type="Proteomes" id="UP000001194">
    <property type="component" value="Unassembled WGS sequence"/>
</dbReference>
<name>B0DUB4_LACBS</name>
<dbReference type="InParanoid" id="B0DUB4"/>
<dbReference type="OrthoDB" id="3231409at2759"/>
<evidence type="ECO:0000313" key="2">
    <source>
        <dbReference type="EMBL" id="EDR01772.1"/>
    </source>
</evidence>
<feature type="domain" description="ATPase AAA-type core" evidence="1">
    <location>
        <begin position="8"/>
        <end position="61"/>
    </location>
</feature>
<reference evidence="2 3" key="1">
    <citation type="journal article" date="2008" name="Nature">
        <title>The genome of Laccaria bicolor provides insights into mycorrhizal symbiosis.</title>
        <authorList>
            <person name="Martin F."/>
            <person name="Aerts A."/>
            <person name="Ahren D."/>
            <person name="Brun A."/>
            <person name="Danchin E.G.J."/>
            <person name="Duchaussoy F."/>
            <person name="Gibon J."/>
            <person name="Kohler A."/>
            <person name="Lindquist E."/>
            <person name="Pereda V."/>
            <person name="Salamov A."/>
            <person name="Shapiro H.J."/>
            <person name="Wuyts J."/>
            <person name="Blaudez D."/>
            <person name="Buee M."/>
            <person name="Brokstein P."/>
            <person name="Canbaeck B."/>
            <person name="Cohen D."/>
            <person name="Courty P.E."/>
            <person name="Coutinho P.M."/>
            <person name="Delaruelle C."/>
            <person name="Detter J.C."/>
            <person name="Deveau A."/>
            <person name="DiFazio S."/>
            <person name="Duplessis S."/>
            <person name="Fraissinet-Tachet L."/>
            <person name="Lucic E."/>
            <person name="Frey-Klett P."/>
            <person name="Fourrey C."/>
            <person name="Feussner I."/>
            <person name="Gay G."/>
            <person name="Grimwood J."/>
            <person name="Hoegger P.J."/>
            <person name="Jain P."/>
            <person name="Kilaru S."/>
            <person name="Labbe J."/>
            <person name="Lin Y.C."/>
            <person name="Legue V."/>
            <person name="Le Tacon F."/>
            <person name="Marmeisse R."/>
            <person name="Melayah D."/>
            <person name="Montanini B."/>
            <person name="Muratet M."/>
            <person name="Nehls U."/>
            <person name="Niculita-Hirzel H."/>
            <person name="Oudot-Le Secq M.P."/>
            <person name="Peter M."/>
            <person name="Quesneville H."/>
            <person name="Rajashekar B."/>
            <person name="Reich M."/>
            <person name="Rouhier N."/>
            <person name="Schmutz J."/>
            <person name="Yin T."/>
            <person name="Chalot M."/>
            <person name="Henrissat B."/>
            <person name="Kuees U."/>
            <person name="Lucas S."/>
            <person name="Van de Peer Y."/>
            <person name="Podila G.K."/>
            <person name="Polle A."/>
            <person name="Pukkila P.J."/>
            <person name="Richardson P.M."/>
            <person name="Rouze P."/>
            <person name="Sanders I.R."/>
            <person name="Stajich J.E."/>
            <person name="Tunlid A."/>
            <person name="Tuskan G."/>
            <person name="Grigoriev I.V."/>
        </authorList>
    </citation>
    <scope>NUCLEOTIDE SEQUENCE [LARGE SCALE GENOMIC DNA]</scope>
    <source>
        <strain evidence="3">S238N-H82 / ATCC MYA-4686</strain>
    </source>
</reference>
<evidence type="ECO:0000313" key="3">
    <source>
        <dbReference type="Proteomes" id="UP000001194"/>
    </source>
</evidence>
<accession>B0DUB4</accession>
<dbReference type="InterPro" id="IPR003959">
    <property type="entry name" value="ATPase_AAA_core"/>
</dbReference>
<dbReference type="RefSeq" id="XP_001887585.1">
    <property type="nucleotide sequence ID" value="XM_001887550.1"/>
</dbReference>
<proteinExistence type="predicted"/>
<dbReference type="EMBL" id="DS547136">
    <property type="protein sequence ID" value="EDR01772.1"/>
    <property type="molecule type" value="Genomic_DNA"/>
</dbReference>
<sequence>MPVRSSSDANTNSSHEGVLTSLLYEMNGVRGFVGVTVVAATNRPEAIVEPSIPNDLFDDKILR</sequence>
<keyword evidence="3" id="KW-1185">Reference proteome</keyword>
<organism evidence="3">
    <name type="scientific">Laccaria bicolor (strain S238N-H82 / ATCC MYA-4686)</name>
    <name type="common">Bicoloured deceiver</name>
    <name type="synonym">Laccaria laccata var. bicolor</name>
    <dbReference type="NCBI Taxonomy" id="486041"/>
    <lineage>
        <taxon>Eukaryota</taxon>
        <taxon>Fungi</taxon>
        <taxon>Dikarya</taxon>
        <taxon>Basidiomycota</taxon>
        <taxon>Agaricomycotina</taxon>
        <taxon>Agaricomycetes</taxon>
        <taxon>Agaricomycetidae</taxon>
        <taxon>Agaricales</taxon>
        <taxon>Agaricineae</taxon>
        <taxon>Hydnangiaceae</taxon>
        <taxon>Laccaria</taxon>
    </lineage>
</organism>
<evidence type="ECO:0000259" key="1">
    <source>
        <dbReference type="Pfam" id="PF00004"/>
    </source>
</evidence>
<dbReference type="STRING" id="486041.B0DUB4"/>
<dbReference type="GeneID" id="6083233"/>
<dbReference type="AlphaFoldDB" id="B0DUB4"/>
<dbReference type="HOGENOM" id="CLU_2886214_0_0_1"/>